<dbReference type="RefSeq" id="WP_161091921.1">
    <property type="nucleotide sequence ID" value="NZ_WWCV01000047.1"/>
</dbReference>
<organism evidence="1 2">
    <name type="scientific">Duganella vulcania</name>
    <dbReference type="NCBI Taxonomy" id="2692166"/>
    <lineage>
        <taxon>Bacteria</taxon>
        <taxon>Pseudomonadati</taxon>
        <taxon>Pseudomonadota</taxon>
        <taxon>Betaproteobacteria</taxon>
        <taxon>Burkholderiales</taxon>
        <taxon>Oxalobacteraceae</taxon>
        <taxon>Telluria group</taxon>
        <taxon>Duganella</taxon>
    </lineage>
</organism>
<keyword evidence="2" id="KW-1185">Reference proteome</keyword>
<dbReference type="Proteomes" id="UP000484875">
    <property type="component" value="Unassembled WGS sequence"/>
</dbReference>
<protein>
    <submittedName>
        <fullName evidence="1">Uncharacterized protein</fullName>
    </submittedName>
</protein>
<reference evidence="1 2" key="1">
    <citation type="submission" date="2019-12" db="EMBL/GenBank/DDBJ databases">
        <title>Novel species isolated from a subtropical stream in China.</title>
        <authorList>
            <person name="Lu H."/>
        </authorList>
    </citation>
    <scope>NUCLEOTIDE SEQUENCE [LARGE SCALE GENOMIC DNA]</scope>
    <source>
        <strain evidence="1 2">FT107W</strain>
    </source>
</reference>
<evidence type="ECO:0000313" key="2">
    <source>
        <dbReference type="Proteomes" id="UP000484875"/>
    </source>
</evidence>
<comment type="caution">
    <text evidence="1">The sequence shown here is derived from an EMBL/GenBank/DDBJ whole genome shotgun (WGS) entry which is preliminary data.</text>
</comment>
<accession>A0A845HPS4</accession>
<dbReference type="EMBL" id="WWCV01000047">
    <property type="protein sequence ID" value="MYN19495.1"/>
    <property type="molecule type" value="Genomic_DNA"/>
</dbReference>
<dbReference type="AlphaFoldDB" id="A0A845HPS4"/>
<proteinExistence type="predicted"/>
<sequence>MEQYQATGGVKADGYSRDVFEGLNADEKAAVFNLLATELPFSAEWLFFLDAEKALIAAKDEEQKLRGNGYESVYMLQEQMVKYSGDLLYQRHMIEDYPGYISNLKPLVVDSIGRTPVNTAMVDFLRQVILREVNPGAVARAERRLSAALNIPVERMPGKFVAVSQFDATVNLLKMDLVSGTGEIIPADAVAEGDVSFGLFEVEKSASGLDYLALLATPDGPLLVFKDGRYRPNLERTRIEITGDGKCSAIRIFDGGDVVFGLSYEDKFGIGLHPYNRTREDIDFYYWLSKKINDAKFHATYTRDIAYID</sequence>
<gene>
    <name evidence="1" type="ORF">GTP81_22385</name>
</gene>
<name>A0A845HPS4_9BURK</name>
<evidence type="ECO:0000313" key="1">
    <source>
        <dbReference type="EMBL" id="MYN19495.1"/>
    </source>
</evidence>